<keyword evidence="2" id="KW-1185">Reference proteome</keyword>
<comment type="caution">
    <text evidence="1">The sequence shown here is derived from an EMBL/GenBank/DDBJ whole genome shotgun (WGS) entry which is preliminary data.</text>
</comment>
<reference evidence="1 2" key="1">
    <citation type="submission" date="2023-07" db="EMBL/GenBank/DDBJ databases">
        <title>Sequencing the genomes of 1000 actinobacteria strains.</title>
        <authorList>
            <person name="Klenk H.-P."/>
        </authorList>
    </citation>
    <scope>NUCLEOTIDE SEQUENCE [LARGE SCALE GENOMIC DNA]</scope>
    <source>
        <strain evidence="1 2">DSM 45805</strain>
    </source>
</reference>
<evidence type="ECO:0000313" key="1">
    <source>
        <dbReference type="EMBL" id="MDQ0376273.1"/>
    </source>
</evidence>
<dbReference type="Proteomes" id="UP001229651">
    <property type="component" value="Unassembled WGS sequence"/>
</dbReference>
<organism evidence="1 2">
    <name type="scientific">Amycolatopsis thermophila</name>
    <dbReference type="NCBI Taxonomy" id="206084"/>
    <lineage>
        <taxon>Bacteria</taxon>
        <taxon>Bacillati</taxon>
        <taxon>Actinomycetota</taxon>
        <taxon>Actinomycetes</taxon>
        <taxon>Pseudonocardiales</taxon>
        <taxon>Pseudonocardiaceae</taxon>
        <taxon>Amycolatopsis</taxon>
    </lineage>
</organism>
<accession>A0ABU0ELW7</accession>
<sequence>MPDGLLYVAGKNCGASVCPAGAETYRTDTYQLV</sequence>
<evidence type="ECO:0000313" key="2">
    <source>
        <dbReference type="Proteomes" id="UP001229651"/>
    </source>
</evidence>
<name>A0ABU0ELW7_9PSEU</name>
<protein>
    <submittedName>
        <fullName evidence="1">Uncharacterized protein</fullName>
    </submittedName>
</protein>
<gene>
    <name evidence="1" type="ORF">FB470_000267</name>
</gene>
<proteinExistence type="predicted"/>
<dbReference type="EMBL" id="JAUSUT010000001">
    <property type="protein sequence ID" value="MDQ0376273.1"/>
    <property type="molecule type" value="Genomic_DNA"/>
</dbReference>